<feature type="domain" description="Transposase IS200-like" evidence="1">
    <location>
        <begin position="53"/>
        <end position="137"/>
    </location>
</feature>
<organism evidence="2 3">
    <name type="scientific">Roseburia intestinalis</name>
    <dbReference type="NCBI Taxonomy" id="166486"/>
    <lineage>
        <taxon>Bacteria</taxon>
        <taxon>Bacillati</taxon>
        <taxon>Bacillota</taxon>
        <taxon>Clostridia</taxon>
        <taxon>Lachnospirales</taxon>
        <taxon>Lachnospiraceae</taxon>
        <taxon>Roseburia</taxon>
    </lineage>
</organism>
<dbReference type="GO" id="GO:0004803">
    <property type="term" value="F:transposase activity"/>
    <property type="evidence" value="ECO:0007669"/>
    <property type="project" value="InterPro"/>
</dbReference>
<dbReference type="SMART" id="SM01321">
    <property type="entry name" value="Y1_Tnp"/>
    <property type="match status" value="1"/>
</dbReference>
<dbReference type="NCBIfam" id="NF033573">
    <property type="entry name" value="transpos_IS200"/>
    <property type="match status" value="1"/>
</dbReference>
<dbReference type="InterPro" id="IPR002686">
    <property type="entry name" value="Transposase_17"/>
</dbReference>
<dbReference type="GO" id="GO:0003677">
    <property type="term" value="F:DNA binding"/>
    <property type="evidence" value="ECO:0007669"/>
    <property type="project" value="InterPro"/>
</dbReference>
<dbReference type="Proteomes" id="UP000095350">
    <property type="component" value="Unassembled WGS sequence"/>
</dbReference>
<dbReference type="Gene3D" id="3.30.70.1290">
    <property type="entry name" value="Transposase IS200-like"/>
    <property type="match status" value="1"/>
</dbReference>
<proteinExistence type="predicted"/>
<dbReference type="PaxDb" id="166486-ERS852572_03118"/>
<dbReference type="AlphaFoldDB" id="A0A173VKJ1"/>
<evidence type="ECO:0000259" key="1">
    <source>
        <dbReference type="SMART" id="SM01321"/>
    </source>
</evidence>
<sequence>MCETINHLLCGWCNKVVIQKNHLSAKIELFRRYLTKGKVILMANQTNSMAHTKWMCKYHIVFTPKYRRKVIYNQYKEDIRDIIKILCKYKGVEIIEGHLMSDHIHMLVSIPPKYSISQFMGYLKGKSALMIYDKHANCYCSQAGIF</sequence>
<accession>A0A173VKJ1</accession>
<evidence type="ECO:0000313" key="2">
    <source>
        <dbReference type="EMBL" id="CUN27703.1"/>
    </source>
</evidence>
<dbReference type="GO" id="GO:0006313">
    <property type="term" value="P:DNA transposition"/>
    <property type="evidence" value="ECO:0007669"/>
    <property type="project" value="InterPro"/>
</dbReference>
<dbReference type="PANTHER" id="PTHR33360">
    <property type="entry name" value="TRANSPOSASE FOR INSERTION SEQUENCE ELEMENT IS200"/>
    <property type="match status" value="1"/>
</dbReference>
<gene>
    <name evidence="2" type="ORF">ERS852572_03118</name>
</gene>
<name>A0A173VKJ1_9FIRM</name>
<protein>
    <submittedName>
        <fullName evidence="2">Transposase and inactivated derivatives</fullName>
    </submittedName>
</protein>
<dbReference type="EMBL" id="CYXZ01000028">
    <property type="protein sequence ID" value="CUN27703.1"/>
    <property type="molecule type" value="Genomic_DNA"/>
</dbReference>
<dbReference type="SUPFAM" id="SSF143422">
    <property type="entry name" value="Transposase IS200-like"/>
    <property type="match status" value="1"/>
</dbReference>
<reference evidence="2 3" key="1">
    <citation type="submission" date="2015-09" db="EMBL/GenBank/DDBJ databases">
        <authorList>
            <consortium name="Pathogen Informatics"/>
        </authorList>
    </citation>
    <scope>NUCLEOTIDE SEQUENCE [LARGE SCALE GENOMIC DNA]</scope>
    <source>
        <strain evidence="2 3">2789STDY5834960</strain>
    </source>
</reference>
<dbReference type="PANTHER" id="PTHR33360:SF2">
    <property type="entry name" value="TRANSPOSASE FOR INSERTION SEQUENCE ELEMENT IS200"/>
    <property type="match status" value="1"/>
</dbReference>
<evidence type="ECO:0000313" key="3">
    <source>
        <dbReference type="Proteomes" id="UP000095350"/>
    </source>
</evidence>
<dbReference type="InterPro" id="IPR036515">
    <property type="entry name" value="Transposase_17_sf"/>
</dbReference>
<dbReference type="Pfam" id="PF01797">
    <property type="entry name" value="Y1_Tnp"/>
    <property type="match status" value="1"/>
</dbReference>
<dbReference type="STRING" id="166486.ERS852572_03118"/>